<dbReference type="InterPro" id="IPR002931">
    <property type="entry name" value="Transglutaminase-like"/>
</dbReference>
<sequence>MSAAARARAPRSRSLFSEVPMRRHVIDLAVLLVLFVLALVGFQPVYGGAQYLVTGVLGILLGMLIAVIGAQWRWGPLRITALLIGVYLLLGAMVAAPTHALWGVVPTPAALLELLRAPVATWKSVLTVAPPVGTAQGVLGVVWISTLLLSLLGSTIVLRTRAVVAAWLFPIALLAVTIVFGTTEAFAPVIRAVPFAILSVAWLTWRFESDRLAGARSTIISDSTGTVSPGSWRNPVLRRRVVGGAVILALAGGVAIGAQSLLDPPEGAGRTALRDEITPPFDPREYVSPLAEFRGYYKSQRDTELFSATGLAGGEYVRLASLDRYDAQVYNVASSTSKNSASGAFVRTASGVDLHEGTSAQATSTVTIGAYTGVWMPTVGSRTDRIDLGDLTPSREGDVAENLFLNERSGTAVNASGMVTGDTYTLSYEPYTPPTAEDRRSAMFADVELPENPELDPRIRELAEDWAGTSASDYERFANLSRQIKADAFYSHGVDDDDAASPSGHGVMRLQDMLEDPSFEEGKADARPKGPIGDEEQFAALTAVMAREIGIPARVVMGFQVPEDASGTVSITGEDVTAWVEVDFEKLGWVRFDPAPEEDEDPTQPQPKEVDKPLPQVAQPPPPPAEPPSPPPGAMSDDADDEEDEQDETLSWGVYVLLGVSPFLLIGLVLTSIVVAKGVRRRRRRNRDSLPARVDGGWQEILDQVTDLGTRPDPRMTRQEIAATLDAAAIPAGAPGAAGPGGTGTGVGARALAATADRVVFGPDDVPAAVVDAYWDDVQGTRRALVAAAPRRRRLRALFSLRSFRRGPRESALERRSERARVRARAAADRRGAELRRRRAAPGSRPATGGGALTPQNLLPAVRGFLSRLAGRIPRAPRKGDRR</sequence>
<feature type="region of interest" description="Disordered" evidence="1">
    <location>
        <begin position="593"/>
        <end position="648"/>
    </location>
</feature>
<evidence type="ECO:0000313" key="4">
    <source>
        <dbReference type="EMBL" id="MFD1836591.1"/>
    </source>
</evidence>
<dbReference type="PANTHER" id="PTHR42736">
    <property type="entry name" value="PROTEIN-GLUTAMINE GAMMA-GLUTAMYLTRANSFERASE"/>
    <property type="match status" value="1"/>
</dbReference>
<dbReference type="EMBL" id="JBHUFL010000010">
    <property type="protein sequence ID" value="MFD1836591.1"/>
    <property type="molecule type" value="Genomic_DNA"/>
</dbReference>
<dbReference type="InterPro" id="IPR038765">
    <property type="entry name" value="Papain-like_cys_pep_sf"/>
</dbReference>
<feature type="compositionally biased region" description="Basic and acidic residues" evidence="1">
    <location>
        <begin position="824"/>
        <end position="835"/>
    </location>
</feature>
<keyword evidence="2" id="KW-0472">Membrane</keyword>
<gene>
    <name evidence="4" type="ORF">ACFSDA_16140</name>
</gene>
<feature type="transmembrane region" description="Helical" evidence="2">
    <location>
        <begin position="21"/>
        <end position="42"/>
    </location>
</feature>
<feature type="transmembrane region" description="Helical" evidence="2">
    <location>
        <begin position="125"/>
        <end position="152"/>
    </location>
</feature>
<dbReference type="Pfam" id="PF01841">
    <property type="entry name" value="Transglut_core"/>
    <property type="match status" value="1"/>
</dbReference>
<evidence type="ECO:0000313" key="5">
    <source>
        <dbReference type="Proteomes" id="UP001597280"/>
    </source>
</evidence>
<feature type="transmembrane region" description="Helical" evidence="2">
    <location>
        <begin position="241"/>
        <end position="262"/>
    </location>
</feature>
<organism evidence="4 5">
    <name type="scientific">Brachybacterium rhamnosum</name>
    <dbReference type="NCBI Taxonomy" id="173361"/>
    <lineage>
        <taxon>Bacteria</taxon>
        <taxon>Bacillati</taxon>
        <taxon>Actinomycetota</taxon>
        <taxon>Actinomycetes</taxon>
        <taxon>Micrococcales</taxon>
        <taxon>Dermabacteraceae</taxon>
        <taxon>Brachybacterium</taxon>
    </lineage>
</organism>
<dbReference type="InterPro" id="IPR052901">
    <property type="entry name" value="Bact_TGase-like"/>
</dbReference>
<dbReference type="PANTHER" id="PTHR42736:SF1">
    <property type="entry name" value="PROTEIN-GLUTAMINE GAMMA-GLUTAMYLTRANSFERASE"/>
    <property type="match status" value="1"/>
</dbReference>
<keyword evidence="5" id="KW-1185">Reference proteome</keyword>
<keyword evidence="2" id="KW-1133">Transmembrane helix</keyword>
<name>A0ABW4Q0T3_9MICO</name>
<evidence type="ECO:0000256" key="1">
    <source>
        <dbReference type="SAM" id="MobiDB-lite"/>
    </source>
</evidence>
<feature type="transmembrane region" description="Helical" evidence="2">
    <location>
        <begin position="189"/>
        <end position="207"/>
    </location>
</feature>
<feature type="region of interest" description="Disordered" evidence="1">
    <location>
        <begin position="824"/>
        <end position="856"/>
    </location>
</feature>
<proteinExistence type="predicted"/>
<comment type="caution">
    <text evidence="4">The sequence shown here is derived from an EMBL/GenBank/DDBJ whole genome shotgun (WGS) entry which is preliminary data.</text>
</comment>
<evidence type="ECO:0000259" key="3">
    <source>
        <dbReference type="SMART" id="SM00460"/>
    </source>
</evidence>
<feature type="compositionally biased region" description="Acidic residues" evidence="1">
    <location>
        <begin position="637"/>
        <end position="648"/>
    </location>
</feature>
<feature type="transmembrane region" description="Helical" evidence="2">
    <location>
        <begin position="82"/>
        <end position="105"/>
    </location>
</feature>
<accession>A0ABW4Q0T3</accession>
<reference evidence="5" key="1">
    <citation type="journal article" date="2019" name="Int. J. Syst. Evol. Microbiol.">
        <title>The Global Catalogue of Microorganisms (GCM) 10K type strain sequencing project: providing services to taxonomists for standard genome sequencing and annotation.</title>
        <authorList>
            <consortium name="The Broad Institute Genomics Platform"/>
            <consortium name="The Broad Institute Genome Sequencing Center for Infectious Disease"/>
            <person name="Wu L."/>
            <person name="Ma J."/>
        </authorList>
    </citation>
    <scope>NUCLEOTIDE SEQUENCE [LARGE SCALE GENOMIC DNA]</scope>
    <source>
        <strain evidence="5">JCM 11650</strain>
    </source>
</reference>
<feature type="transmembrane region" description="Helical" evidence="2">
    <location>
        <begin position="164"/>
        <end position="183"/>
    </location>
</feature>
<dbReference type="RefSeq" id="WP_343906579.1">
    <property type="nucleotide sequence ID" value="NZ_BAAAIS010000012.1"/>
</dbReference>
<dbReference type="Proteomes" id="UP001597280">
    <property type="component" value="Unassembled WGS sequence"/>
</dbReference>
<dbReference type="SMART" id="SM00460">
    <property type="entry name" value="TGc"/>
    <property type="match status" value="1"/>
</dbReference>
<keyword evidence="2" id="KW-0812">Transmembrane</keyword>
<feature type="compositionally biased region" description="Pro residues" evidence="1">
    <location>
        <begin position="618"/>
        <end position="633"/>
    </location>
</feature>
<evidence type="ECO:0000256" key="2">
    <source>
        <dbReference type="SAM" id="Phobius"/>
    </source>
</evidence>
<feature type="transmembrane region" description="Helical" evidence="2">
    <location>
        <begin position="48"/>
        <end position="70"/>
    </location>
</feature>
<feature type="domain" description="Transglutaminase-like" evidence="3">
    <location>
        <begin position="518"/>
        <end position="596"/>
    </location>
</feature>
<protein>
    <submittedName>
        <fullName evidence="4">Transglutaminase-like domain-containing protein</fullName>
    </submittedName>
</protein>
<dbReference type="SUPFAM" id="SSF54001">
    <property type="entry name" value="Cysteine proteinases"/>
    <property type="match status" value="1"/>
</dbReference>
<dbReference type="Gene3D" id="3.10.620.30">
    <property type="match status" value="1"/>
</dbReference>
<feature type="transmembrane region" description="Helical" evidence="2">
    <location>
        <begin position="652"/>
        <end position="676"/>
    </location>
</feature>